<dbReference type="Pfam" id="PF24883">
    <property type="entry name" value="NPHP3_N"/>
    <property type="match status" value="1"/>
</dbReference>
<evidence type="ECO:0000313" key="4">
    <source>
        <dbReference type="EMBL" id="OPB39342.1"/>
    </source>
</evidence>
<organism evidence="4 5">
    <name type="scientific">Trichoderma guizhouense</name>
    <dbReference type="NCBI Taxonomy" id="1491466"/>
    <lineage>
        <taxon>Eukaryota</taxon>
        <taxon>Fungi</taxon>
        <taxon>Dikarya</taxon>
        <taxon>Ascomycota</taxon>
        <taxon>Pezizomycotina</taxon>
        <taxon>Sordariomycetes</taxon>
        <taxon>Hypocreomycetidae</taxon>
        <taxon>Hypocreales</taxon>
        <taxon>Hypocreaceae</taxon>
        <taxon>Trichoderma</taxon>
    </lineage>
</organism>
<feature type="domain" description="Nephrocystin 3-like N-terminal" evidence="3">
    <location>
        <begin position="1"/>
        <end position="139"/>
    </location>
</feature>
<dbReference type="Proteomes" id="UP000191004">
    <property type="component" value="Unassembled WGS sequence"/>
</dbReference>
<dbReference type="InterPro" id="IPR056884">
    <property type="entry name" value="NPHP3-like_N"/>
</dbReference>
<accession>A0A1T3CE76</accession>
<evidence type="ECO:0000313" key="5">
    <source>
        <dbReference type="Proteomes" id="UP000191004"/>
    </source>
</evidence>
<name>A0A1T3CE76_9HYPO</name>
<feature type="domain" description="GPI inositol-deacylase winged helix" evidence="2">
    <location>
        <begin position="245"/>
        <end position="323"/>
    </location>
</feature>
<dbReference type="InterPro" id="IPR054471">
    <property type="entry name" value="GPIID_WHD"/>
</dbReference>
<dbReference type="Pfam" id="PF22939">
    <property type="entry name" value="WHD_GPIID"/>
    <property type="match status" value="1"/>
</dbReference>
<evidence type="ECO:0008006" key="6">
    <source>
        <dbReference type="Google" id="ProtNLM"/>
    </source>
</evidence>
<comment type="caution">
    <text evidence="4">The sequence shown here is derived from an EMBL/GenBank/DDBJ whole genome shotgun (WGS) entry which is preliminary data.</text>
</comment>
<evidence type="ECO:0000259" key="2">
    <source>
        <dbReference type="Pfam" id="PF22939"/>
    </source>
</evidence>
<dbReference type="OrthoDB" id="20872at2759"/>
<dbReference type="EMBL" id="LVVK01000019">
    <property type="protein sequence ID" value="OPB39342.1"/>
    <property type="molecule type" value="Genomic_DNA"/>
</dbReference>
<keyword evidence="5" id="KW-1185">Reference proteome</keyword>
<sequence>MLSIFLTEELERRNQENKSTELLLFYFCTPDEKHSSAVAILRGLIYQLIRQRPNLINHILSDFESTEKIQETLKSPNALWMILEKLLRAPELGTVFCVLDGLDECDEDSSSLLAEKFYEYFLKSSKPSGMQFKLAIVSRKIDGLDVFPQVKLDPDNNEYVNSDIQNFIAGSVKRLERIRGFNDIRESVEFTLLDRAQGTFLWVGFVMEELSRKRTCTQIMETLEGIPRGLHGIYSRMLAQIEASRRSVVFDILQWLAVAVRPLTLSELGEAIHLPPTMKISKDQAILDYVTLCGHILTIHDQQVSLVHQSARDYLLQEDANSDPILKEFQIKAEHAHATLAETSGYRRFLGPAKIAFITIRGNTLARTCKSVLRYE</sequence>
<keyword evidence="1" id="KW-0677">Repeat</keyword>
<proteinExistence type="predicted"/>
<dbReference type="AlphaFoldDB" id="A0A1T3CE76"/>
<gene>
    <name evidence="4" type="ORF">A0O28_0050480</name>
</gene>
<reference evidence="4 5" key="1">
    <citation type="submission" date="2016-04" db="EMBL/GenBank/DDBJ databases">
        <title>Multiple horizontal gene transfer events from other fungi enriched the ability of the initially mycotrophic fungus Trichoderma (Ascomycota) to feed on dead plant biomass.</title>
        <authorList>
            <person name="Atanasova L."/>
            <person name="Chenthamara K."/>
            <person name="Zhang J."/>
            <person name="Grujic M."/>
            <person name="Henrissat B."/>
            <person name="Kuo A."/>
            <person name="Aertz A."/>
            <person name="Salamov A."/>
            <person name="Lipzen A."/>
            <person name="Labutti K."/>
            <person name="Barry K."/>
            <person name="Miao Y."/>
            <person name="Rahimi M.J."/>
            <person name="Shen Q."/>
            <person name="Grigoriev I.V."/>
            <person name="Kubicek C.P."/>
            <person name="Druzhinina I.S."/>
        </authorList>
    </citation>
    <scope>NUCLEOTIDE SEQUENCE [LARGE SCALE GENOMIC DNA]</scope>
    <source>
        <strain evidence="4 5">NJAU 4742</strain>
    </source>
</reference>
<protein>
    <recommendedName>
        <fullName evidence="6">NACHT domain-containing protein</fullName>
    </recommendedName>
</protein>
<evidence type="ECO:0000259" key="3">
    <source>
        <dbReference type="Pfam" id="PF24883"/>
    </source>
</evidence>
<dbReference type="PANTHER" id="PTHR10039">
    <property type="entry name" value="AMELOGENIN"/>
    <property type="match status" value="1"/>
</dbReference>
<evidence type="ECO:0000256" key="1">
    <source>
        <dbReference type="ARBA" id="ARBA00022737"/>
    </source>
</evidence>
<dbReference type="PANTHER" id="PTHR10039:SF14">
    <property type="entry name" value="NACHT DOMAIN-CONTAINING PROTEIN"/>
    <property type="match status" value="1"/>
</dbReference>